<sequence length="319" mass="37407">MNKFFILIILVISSIASEDMKNFTTNRVYKNISKNAIFDSAKTLFNISNENNGNKDFILDSYIDKLEITKINFKYNVINTDIILDTWILELNQFENETRAILTFIRKDALNGENIKELNNNVHNLFWDRVDYILGLNKDWKSCSSYFSFNFFNSFCNNYFVNSKPEDSYILNNISISKENIKLNTVDNIKTNIFDKTDLSSKYNNGIFNQSENIEETNFKIPILAEDILQIKEQKKVKTIKLEEEPNQDYFNDENINNRVSNSLSNDKDITKFKEGLENIINKNSEINYTNSIKTLFENTDYKENSEVDLKLKENNNEN</sequence>
<accession>A0AA96IMC3</accession>
<name>A0AA96IMC3_9BACT</name>
<gene>
    <name evidence="1" type="ORF">RMP68_09650</name>
</gene>
<evidence type="ECO:0000313" key="1">
    <source>
        <dbReference type="EMBL" id="WNL33752.1"/>
    </source>
</evidence>
<organism evidence="1">
    <name type="scientific">Arcobacter cryaerophilus gv. pseudocryaerophilus</name>
    <dbReference type="NCBI Taxonomy" id="2933791"/>
    <lineage>
        <taxon>Bacteria</taxon>
        <taxon>Pseudomonadati</taxon>
        <taxon>Campylobacterota</taxon>
        <taxon>Epsilonproteobacteria</taxon>
        <taxon>Campylobacterales</taxon>
        <taxon>Arcobacteraceae</taxon>
        <taxon>Aliarcobacter</taxon>
    </lineage>
</organism>
<protein>
    <submittedName>
        <fullName evidence="1">Uncharacterized protein</fullName>
    </submittedName>
</protein>
<reference evidence="1" key="1">
    <citation type="submission" date="2023-09" db="EMBL/GenBank/DDBJ databases">
        <title>Arcobacter tbilisiensis sp. nov. isolated from chicken meat in Tbilisi, Georgia.</title>
        <authorList>
            <person name="Matthias R."/>
            <person name="Zautner A.E."/>
        </authorList>
    </citation>
    <scope>NUCLEOTIDE SEQUENCE</scope>
    <source>
        <strain evidence="1">LEO 62</strain>
    </source>
</reference>
<dbReference type="Proteomes" id="UP001305220">
    <property type="component" value="Chromosome"/>
</dbReference>
<dbReference type="RefSeq" id="WP_066354850.1">
    <property type="nucleotide sequence ID" value="NZ_CP128652.1"/>
</dbReference>
<dbReference type="AlphaFoldDB" id="A0AA96IMC3"/>
<dbReference type="EMBL" id="CP134856">
    <property type="protein sequence ID" value="WNL33752.1"/>
    <property type="molecule type" value="Genomic_DNA"/>
</dbReference>
<proteinExistence type="predicted"/>